<protein>
    <submittedName>
        <fullName evidence="2">ATP synthase F0 subunit 8</fullName>
    </submittedName>
</protein>
<dbReference type="EMBL" id="OM994402">
    <property type="protein sequence ID" value="WYA84539.1"/>
    <property type="molecule type" value="Genomic_DNA"/>
</dbReference>
<keyword evidence="1" id="KW-0472">Membrane</keyword>
<reference evidence="2" key="1">
    <citation type="submission" date="2022-03" db="EMBL/GenBank/DDBJ databases">
        <title>The complete mitochondrion genome of Macrophiothrix sp.WZD-2021.</title>
        <authorList>
            <person name="Shi W."/>
            <person name="Liao X."/>
        </authorList>
    </citation>
    <scope>NUCLEOTIDE SEQUENCE</scope>
</reference>
<sequence>MPQLEFTIWLSNAIINWTIFTAIVLVLNSQAIGYNYLSTTIRQNSVQTSNNNWPWTS</sequence>
<keyword evidence="2" id="KW-0496">Mitochondrion</keyword>
<dbReference type="AlphaFoldDB" id="A0AAU6PXC0"/>
<proteinExistence type="predicted"/>
<name>A0AAU6PXC0_9ECHI</name>
<organism evidence="2">
    <name type="scientific">Macrophiothrix sp</name>
    <dbReference type="NCBI Taxonomy" id="3135532"/>
    <lineage>
        <taxon>Eukaryota</taxon>
        <taxon>Metazoa</taxon>
        <taxon>Echinodermata</taxon>
        <taxon>Eleutherozoa</taxon>
        <taxon>Asterozoa</taxon>
        <taxon>Ophiuroidea</taxon>
        <taxon>Myophiuroidea</taxon>
        <taxon>Metophiurida</taxon>
        <taxon>Ophintegrida</taxon>
        <taxon>Amphilepidida</taxon>
        <taxon>Ophiurina</taxon>
        <taxon>Gnathophiurina</taxon>
        <taxon>Ophiactoidea</taxon>
        <taxon>Ophiotrichidae</taxon>
        <taxon>Macrophiothrix</taxon>
    </lineage>
</organism>
<feature type="transmembrane region" description="Helical" evidence="1">
    <location>
        <begin position="6"/>
        <end position="27"/>
    </location>
</feature>
<keyword evidence="1" id="KW-0812">Transmembrane</keyword>
<evidence type="ECO:0000256" key="1">
    <source>
        <dbReference type="SAM" id="Phobius"/>
    </source>
</evidence>
<gene>
    <name evidence="2" type="primary">atp8</name>
</gene>
<geneLocation type="mitochondrion" evidence="2"/>
<evidence type="ECO:0000313" key="2">
    <source>
        <dbReference type="EMBL" id="WYA84539.1"/>
    </source>
</evidence>
<keyword evidence="1" id="KW-1133">Transmembrane helix</keyword>
<accession>A0AAU6PXC0</accession>